<dbReference type="SUPFAM" id="SSF55729">
    <property type="entry name" value="Acyl-CoA N-acyltransferases (Nat)"/>
    <property type="match status" value="1"/>
</dbReference>
<feature type="domain" description="N-acetyltransferase" evidence="1">
    <location>
        <begin position="1"/>
        <end position="148"/>
    </location>
</feature>
<sequence>MMIRPEKPADVEAIHSLTREAFKDHPYSDGTEHFIVDRLRNAGALSLSLVAEVQGEVVGHVAFSPVEFSDGSAGWFGLGPVSVLPSQQGKGIGGALIRRGLEILRERRAAGCVVVGNPELYRKFAFQNDPQITFADCAPQYFLVQPLSSTPASGIVTYNAAFYGGVDG</sequence>
<dbReference type="PANTHER" id="PTHR43617:SF2">
    <property type="entry name" value="UPF0039 PROTEIN SLL0451"/>
    <property type="match status" value="1"/>
</dbReference>
<proteinExistence type="predicted"/>
<dbReference type="EC" id="2.3.1.-" evidence="2"/>
<dbReference type="InterPro" id="IPR000182">
    <property type="entry name" value="GNAT_dom"/>
</dbReference>
<name>A0A7W8U870_9HYPH</name>
<dbReference type="Gene3D" id="3.40.630.30">
    <property type="match status" value="1"/>
</dbReference>
<dbReference type="AlphaFoldDB" id="A0A7W8U870"/>
<organism evidence="2 3">
    <name type="scientific">Rhizobium giardinii</name>
    <dbReference type="NCBI Taxonomy" id="56731"/>
    <lineage>
        <taxon>Bacteria</taxon>
        <taxon>Pseudomonadati</taxon>
        <taxon>Pseudomonadota</taxon>
        <taxon>Alphaproteobacteria</taxon>
        <taxon>Hyphomicrobiales</taxon>
        <taxon>Rhizobiaceae</taxon>
        <taxon>Rhizobium/Agrobacterium group</taxon>
        <taxon>Rhizobium</taxon>
    </lineage>
</organism>
<evidence type="ECO:0000313" key="2">
    <source>
        <dbReference type="EMBL" id="MBB5534646.1"/>
    </source>
</evidence>
<gene>
    <name evidence="2" type="ORF">GGD55_001329</name>
</gene>
<dbReference type="PANTHER" id="PTHR43617">
    <property type="entry name" value="L-AMINO ACID N-ACETYLTRANSFERASE"/>
    <property type="match status" value="1"/>
</dbReference>
<dbReference type="Proteomes" id="UP000585507">
    <property type="component" value="Unassembled WGS sequence"/>
</dbReference>
<keyword evidence="2" id="KW-0012">Acyltransferase</keyword>
<accession>A0A7W8U870</accession>
<keyword evidence="3" id="KW-1185">Reference proteome</keyword>
<dbReference type="PROSITE" id="PS51186">
    <property type="entry name" value="GNAT"/>
    <property type="match status" value="1"/>
</dbReference>
<evidence type="ECO:0000259" key="1">
    <source>
        <dbReference type="PROSITE" id="PS51186"/>
    </source>
</evidence>
<dbReference type="InterPro" id="IPR016181">
    <property type="entry name" value="Acyl_CoA_acyltransferase"/>
</dbReference>
<dbReference type="InterPro" id="IPR050276">
    <property type="entry name" value="MshD_Acetyltransferase"/>
</dbReference>
<dbReference type="EMBL" id="JACHBK010000003">
    <property type="protein sequence ID" value="MBB5534646.1"/>
    <property type="molecule type" value="Genomic_DNA"/>
</dbReference>
<comment type="caution">
    <text evidence="2">The sequence shown here is derived from an EMBL/GenBank/DDBJ whole genome shotgun (WGS) entry which is preliminary data.</text>
</comment>
<evidence type="ECO:0000313" key="3">
    <source>
        <dbReference type="Proteomes" id="UP000585507"/>
    </source>
</evidence>
<dbReference type="CDD" id="cd04301">
    <property type="entry name" value="NAT_SF"/>
    <property type="match status" value="1"/>
</dbReference>
<keyword evidence="2" id="KW-0808">Transferase</keyword>
<dbReference type="RefSeq" id="WP_026203157.1">
    <property type="nucleotide sequence ID" value="NZ_JACHBK010000003.1"/>
</dbReference>
<reference evidence="2 3" key="1">
    <citation type="submission" date="2020-08" db="EMBL/GenBank/DDBJ databases">
        <title>Genomic Encyclopedia of Type Strains, Phase IV (KMG-V): Genome sequencing to study the core and pangenomes of soil and plant-associated prokaryotes.</title>
        <authorList>
            <person name="Whitman W."/>
        </authorList>
    </citation>
    <scope>NUCLEOTIDE SEQUENCE [LARGE SCALE GENOMIC DNA]</scope>
    <source>
        <strain evidence="2 3">SEMIA 4084</strain>
    </source>
</reference>
<dbReference type="Pfam" id="PF00583">
    <property type="entry name" value="Acetyltransf_1"/>
    <property type="match status" value="1"/>
</dbReference>
<protein>
    <submittedName>
        <fullName evidence="2">Putative acetyltransferase</fullName>
        <ecNumber evidence="2">2.3.1.-</ecNumber>
    </submittedName>
</protein>
<dbReference type="GO" id="GO:0016747">
    <property type="term" value="F:acyltransferase activity, transferring groups other than amino-acyl groups"/>
    <property type="evidence" value="ECO:0007669"/>
    <property type="project" value="InterPro"/>
</dbReference>